<accession>A0A7S2CZK5</accession>
<gene>
    <name evidence="2" type="ORF">CBRE1094_LOCUS12700</name>
</gene>
<organism evidence="2">
    <name type="scientific">Haptolina brevifila</name>
    <dbReference type="NCBI Taxonomy" id="156173"/>
    <lineage>
        <taxon>Eukaryota</taxon>
        <taxon>Haptista</taxon>
        <taxon>Haptophyta</taxon>
        <taxon>Prymnesiophyceae</taxon>
        <taxon>Prymnesiales</taxon>
        <taxon>Prymnesiaceae</taxon>
        <taxon>Haptolina</taxon>
    </lineage>
</organism>
<proteinExistence type="predicted"/>
<protein>
    <submittedName>
        <fullName evidence="2">Uncharacterized protein</fullName>
    </submittedName>
</protein>
<name>A0A7S2CZK5_9EUKA</name>
<feature type="region of interest" description="Disordered" evidence="1">
    <location>
        <begin position="145"/>
        <end position="173"/>
    </location>
</feature>
<reference evidence="2" key="1">
    <citation type="submission" date="2021-01" db="EMBL/GenBank/DDBJ databases">
        <authorList>
            <person name="Corre E."/>
            <person name="Pelletier E."/>
            <person name="Niang G."/>
            <person name="Scheremetjew M."/>
            <person name="Finn R."/>
            <person name="Kale V."/>
            <person name="Holt S."/>
            <person name="Cochrane G."/>
            <person name="Meng A."/>
            <person name="Brown T."/>
            <person name="Cohen L."/>
        </authorList>
    </citation>
    <scope>NUCLEOTIDE SEQUENCE</scope>
    <source>
        <strain evidence="2">UTEX LB 985</strain>
    </source>
</reference>
<dbReference type="AlphaFoldDB" id="A0A7S2CZK5"/>
<evidence type="ECO:0000313" key="2">
    <source>
        <dbReference type="EMBL" id="CAD9439782.1"/>
    </source>
</evidence>
<sequence>MTTTPLPGMAVLSPSESSVPQIDSAAGLRDKAENFYLYLTRPGVSLDRSTAYMDRSTGQITYPISGMGIDPLLAFAFAATRFGGLLPDELPFNLVQKAVRAALRPLGIPFFDLRPGDERLQWQDTWYGTGEEAKLPFGMARRPTLEEEQMAQRKQQALERQASAEAKPMQDPK</sequence>
<dbReference type="EMBL" id="HBGU01023319">
    <property type="protein sequence ID" value="CAD9439782.1"/>
    <property type="molecule type" value="Transcribed_RNA"/>
</dbReference>
<evidence type="ECO:0000256" key="1">
    <source>
        <dbReference type="SAM" id="MobiDB-lite"/>
    </source>
</evidence>